<gene>
    <name evidence="1" type="ORF">CP98_03693</name>
</gene>
<dbReference type="EMBL" id="JGVR01000024">
    <property type="protein sequence ID" value="KEZ17195.1"/>
    <property type="molecule type" value="Genomic_DNA"/>
</dbReference>
<comment type="caution">
    <text evidence="1">The sequence shown here is derived from an EMBL/GenBank/DDBJ whole genome shotgun (WGS) entry which is preliminary data.</text>
</comment>
<evidence type="ECO:0000313" key="1">
    <source>
        <dbReference type="EMBL" id="KEZ17195.1"/>
    </source>
</evidence>
<accession>A0A084EGV3</accession>
<sequence length="81" mass="8985">MDYATKLALRGIVSGLHHAGTIDQRHISKIVEALVDADEKAGRDNQTTARVSLRQLCMDIARDGQVDCPITHADPPMDWKF</sequence>
<name>A0A084EGV3_SPHYA</name>
<dbReference type="Proteomes" id="UP000028534">
    <property type="component" value="Unassembled WGS sequence"/>
</dbReference>
<protein>
    <submittedName>
        <fullName evidence="1">Uncharacterized protein</fullName>
    </submittedName>
</protein>
<reference evidence="1 2" key="1">
    <citation type="submission" date="2014-03" db="EMBL/GenBank/DDBJ databases">
        <title>Genome sequence of Sphingobium yanoikuyae B1.</title>
        <authorList>
            <person name="Gan H.M."/>
            <person name="Gan H.Y."/>
            <person name="Savka M.A."/>
        </authorList>
    </citation>
    <scope>NUCLEOTIDE SEQUENCE [LARGE SCALE GENOMIC DNA]</scope>
    <source>
        <strain evidence="1 2">B1</strain>
    </source>
</reference>
<dbReference type="AlphaFoldDB" id="A0A084EGV3"/>
<dbReference type="RefSeq" id="WP_037521423.1">
    <property type="nucleotide sequence ID" value="NZ_JGVR01000024.1"/>
</dbReference>
<organism evidence="1 2">
    <name type="scientific">Sphingobium yanoikuyae</name>
    <name type="common">Sphingomonas yanoikuyae</name>
    <dbReference type="NCBI Taxonomy" id="13690"/>
    <lineage>
        <taxon>Bacteria</taxon>
        <taxon>Pseudomonadati</taxon>
        <taxon>Pseudomonadota</taxon>
        <taxon>Alphaproteobacteria</taxon>
        <taxon>Sphingomonadales</taxon>
        <taxon>Sphingomonadaceae</taxon>
        <taxon>Sphingobium</taxon>
    </lineage>
</organism>
<dbReference type="PATRIC" id="fig|13690.10.peg.3782"/>
<proteinExistence type="predicted"/>
<evidence type="ECO:0000313" key="2">
    <source>
        <dbReference type="Proteomes" id="UP000028534"/>
    </source>
</evidence>